<evidence type="ECO:0000313" key="3">
    <source>
        <dbReference type="Proteomes" id="UP000037696"/>
    </source>
</evidence>
<gene>
    <name evidence="2" type="ORF">ACN38_g6161</name>
</gene>
<dbReference type="AlphaFoldDB" id="A0A0M8P3R0"/>
<accession>A0A0M8P3R0</accession>
<evidence type="ECO:0000256" key="1">
    <source>
        <dbReference type="SAM" id="MobiDB-lite"/>
    </source>
</evidence>
<name>A0A0M8P3R0_9EURO</name>
<feature type="region of interest" description="Disordered" evidence="1">
    <location>
        <begin position="18"/>
        <end position="40"/>
    </location>
</feature>
<dbReference type="Proteomes" id="UP000037696">
    <property type="component" value="Unassembled WGS sequence"/>
</dbReference>
<feature type="compositionally biased region" description="Low complexity" evidence="1">
    <location>
        <begin position="25"/>
        <end position="40"/>
    </location>
</feature>
<evidence type="ECO:0000313" key="2">
    <source>
        <dbReference type="EMBL" id="KOS42917.1"/>
    </source>
</evidence>
<protein>
    <submittedName>
        <fullName evidence="2">Uncharacterized protein</fullName>
    </submittedName>
</protein>
<keyword evidence="3" id="KW-1185">Reference proteome</keyword>
<sequence length="92" mass="10319">MYNKFYVVDRLLPGKRQVYDDNPMGSPTSSYSGAAPGGSPSTVEFQGTHVLFSSPCEFVLRSTPYYFPIPGYVALFAAHMYAKSIVHRRAYR</sequence>
<proteinExistence type="predicted"/>
<organism evidence="2 3">
    <name type="scientific">Penicillium nordicum</name>
    <dbReference type="NCBI Taxonomy" id="229535"/>
    <lineage>
        <taxon>Eukaryota</taxon>
        <taxon>Fungi</taxon>
        <taxon>Dikarya</taxon>
        <taxon>Ascomycota</taxon>
        <taxon>Pezizomycotina</taxon>
        <taxon>Eurotiomycetes</taxon>
        <taxon>Eurotiomycetidae</taxon>
        <taxon>Eurotiales</taxon>
        <taxon>Aspergillaceae</taxon>
        <taxon>Penicillium</taxon>
    </lineage>
</organism>
<dbReference type="EMBL" id="LHQQ01000093">
    <property type="protein sequence ID" value="KOS42917.1"/>
    <property type="molecule type" value="Genomic_DNA"/>
</dbReference>
<comment type="caution">
    <text evidence="2">The sequence shown here is derived from an EMBL/GenBank/DDBJ whole genome shotgun (WGS) entry which is preliminary data.</text>
</comment>
<reference evidence="2 3" key="1">
    <citation type="submission" date="2015-08" db="EMBL/GenBank/DDBJ databases">
        <title>Genome sequencing of Penicillium nordicum.</title>
        <authorList>
            <person name="Nguyen H.D."/>
            <person name="Seifert K.A."/>
        </authorList>
    </citation>
    <scope>NUCLEOTIDE SEQUENCE [LARGE SCALE GENOMIC DNA]</scope>
    <source>
        <strain evidence="2 3">DAOMC 185683</strain>
    </source>
</reference>